<accession>X0V794</accession>
<evidence type="ECO:0000313" key="1">
    <source>
        <dbReference type="EMBL" id="GAG07262.1"/>
    </source>
</evidence>
<dbReference type="EMBL" id="BARS01029679">
    <property type="protein sequence ID" value="GAG07262.1"/>
    <property type="molecule type" value="Genomic_DNA"/>
</dbReference>
<protein>
    <submittedName>
        <fullName evidence="1">Uncharacterized protein</fullName>
    </submittedName>
</protein>
<gene>
    <name evidence="1" type="ORF">S01H1_46353</name>
</gene>
<feature type="non-terminal residue" evidence="1">
    <location>
        <position position="1"/>
    </location>
</feature>
<sequence length="177" mass="20096">GHKELVDGCEALTADKGLDDTKLISELWDDCGIKPVIDIRNMWKDGEETKVVSGRRNVVYDYKGTVYCHCPMTGDRREMAYGGFEADRETLKYRCPARQYGLECKGRRRCPVRGAVRIKLEEDRRIFRVCPKSGFFEGGDFGEIQLGGDLRRKMMFFAHLGESPLNKTFSGRSGIGQ</sequence>
<organism evidence="1">
    <name type="scientific">marine sediment metagenome</name>
    <dbReference type="NCBI Taxonomy" id="412755"/>
    <lineage>
        <taxon>unclassified sequences</taxon>
        <taxon>metagenomes</taxon>
        <taxon>ecological metagenomes</taxon>
    </lineage>
</organism>
<proteinExistence type="predicted"/>
<comment type="caution">
    <text evidence="1">The sequence shown here is derived from an EMBL/GenBank/DDBJ whole genome shotgun (WGS) entry which is preliminary data.</text>
</comment>
<reference evidence="1" key="1">
    <citation type="journal article" date="2014" name="Front. Microbiol.">
        <title>High frequency of phylogenetically diverse reductive dehalogenase-homologous genes in deep subseafloor sedimentary metagenomes.</title>
        <authorList>
            <person name="Kawai M."/>
            <person name="Futagami T."/>
            <person name="Toyoda A."/>
            <person name="Takaki Y."/>
            <person name="Nishi S."/>
            <person name="Hori S."/>
            <person name="Arai W."/>
            <person name="Tsubouchi T."/>
            <person name="Morono Y."/>
            <person name="Uchiyama I."/>
            <person name="Ito T."/>
            <person name="Fujiyama A."/>
            <person name="Inagaki F."/>
            <person name="Takami H."/>
        </authorList>
    </citation>
    <scope>NUCLEOTIDE SEQUENCE</scope>
    <source>
        <strain evidence="1">Expedition CK06-06</strain>
    </source>
</reference>
<name>X0V794_9ZZZZ</name>
<dbReference type="AlphaFoldDB" id="X0V794"/>